<reference evidence="7" key="1">
    <citation type="submission" date="2020-01" db="EMBL/GenBank/DDBJ databases">
        <authorList>
            <consortium name="DOE Joint Genome Institute"/>
            <person name="Haridas S."/>
            <person name="Albert R."/>
            <person name="Binder M."/>
            <person name="Bloem J."/>
            <person name="Labutti K."/>
            <person name="Salamov A."/>
            <person name="Andreopoulos B."/>
            <person name="Baker S.E."/>
            <person name="Barry K."/>
            <person name="Bills G."/>
            <person name="Bluhm B.H."/>
            <person name="Cannon C."/>
            <person name="Castanera R."/>
            <person name="Culley D.E."/>
            <person name="Daum C."/>
            <person name="Ezra D."/>
            <person name="Gonzalez J.B."/>
            <person name="Henrissat B."/>
            <person name="Kuo A."/>
            <person name="Liang C."/>
            <person name="Lipzen A."/>
            <person name="Lutzoni F."/>
            <person name="Magnuson J."/>
            <person name="Mondo S."/>
            <person name="Nolan M."/>
            <person name="Ohm R."/>
            <person name="Pangilinan J."/>
            <person name="Park H.-J."/>
            <person name="Ramirez L."/>
            <person name="Alfaro M."/>
            <person name="Sun H."/>
            <person name="Tritt A."/>
            <person name="Yoshinaga Y."/>
            <person name="Zwiers L.-H."/>
            <person name="Turgeon B.G."/>
            <person name="Goodwin S.B."/>
            <person name="Spatafora J.W."/>
            <person name="Crous P.W."/>
            <person name="Grigoriev I.V."/>
        </authorList>
    </citation>
    <scope>NUCLEOTIDE SEQUENCE</scope>
    <source>
        <strain evidence="7">CBS 342.82</strain>
    </source>
</reference>
<dbReference type="Pfam" id="PF01195">
    <property type="entry name" value="Pept_tRNA_hydro"/>
    <property type="match status" value="1"/>
</dbReference>
<dbReference type="GO" id="GO:0004045">
    <property type="term" value="F:peptidyl-tRNA hydrolase activity"/>
    <property type="evidence" value="ECO:0007669"/>
    <property type="project" value="UniProtKB-EC"/>
</dbReference>
<evidence type="ECO:0000256" key="5">
    <source>
        <dbReference type="ARBA" id="ARBA00038063"/>
    </source>
</evidence>
<gene>
    <name evidence="7" type="ORF">K489DRAFT_316155</name>
</gene>
<dbReference type="InterPro" id="IPR001328">
    <property type="entry name" value="Pept_tRNA_hydro"/>
</dbReference>
<keyword evidence="4" id="KW-0694">RNA-binding</keyword>
<dbReference type="InterPro" id="IPR036416">
    <property type="entry name" value="Pept_tRNA_hydro_sf"/>
</dbReference>
<dbReference type="RefSeq" id="XP_033461802.1">
    <property type="nucleotide sequence ID" value="XM_033601139.1"/>
</dbReference>
<evidence type="ECO:0000256" key="2">
    <source>
        <dbReference type="ARBA" id="ARBA00022555"/>
    </source>
</evidence>
<dbReference type="AlphaFoldDB" id="A0A6J3M9N9"/>
<sequence>MAARSAPLLICSIGNPGVQYANTYHSAGHVVLNKLADQLGYSGFQKDPELGGLTSRPLTVSATGNWTLWQSPLYMNESGRGVHAAYKAWSRNLPVGETGKLVIVHDELEAHTGKVSLKTTQGASARGHNGLKSIMEVLAGSRTPFYRIGIGIGRPVSREQGAVSNYVLQKMTNGAHVKMEAGLPKVIQSLKRLEGL</sequence>
<dbReference type="PANTHER" id="PTHR17224:SF1">
    <property type="entry name" value="PEPTIDYL-TRNA HYDROLASE"/>
    <property type="match status" value="1"/>
</dbReference>
<dbReference type="InterPro" id="IPR018171">
    <property type="entry name" value="Pept_tRNA_hydro_CS"/>
</dbReference>
<keyword evidence="3 7" id="KW-0378">Hydrolase</keyword>
<dbReference type="SUPFAM" id="SSF53178">
    <property type="entry name" value="Peptidyl-tRNA hydrolase-like"/>
    <property type="match status" value="1"/>
</dbReference>
<evidence type="ECO:0000256" key="4">
    <source>
        <dbReference type="ARBA" id="ARBA00022884"/>
    </source>
</evidence>
<dbReference type="GO" id="GO:0000049">
    <property type="term" value="F:tRNA binding"/>
    <property type="evidence" value="ECO:0007669"/>
    <property type="project" value="UniProtKB-KW"/>
</dbReference>
<dbReference type="PANTHER" id="PTHR17224">
    <property type="entry name" value="PEPTIDYL-TRNA HYDROLASE"/>
    <property type="match status" value="1"/>
</dbReference>
<organism evidence="7">
    <name type="scientific">Dissoconium aciculare CBS 342.82</name>
    <dbReference type="NCBI Taxonomy" id="1314786"/>
    <lineage>
        <taxon>Eukaryota</taxon>
        <taxon>Fungi</taxon>
        <taxon>Dikarya</taxon>
        <taxon>Ascomycota</taxon>
        <taxon>Pezizomycotina</taxon>
        <taxon>Dothideomycetes</taxon>
        <taxon>Dothideomycetidae</taxon>
        <taxon>Mycosphaerellales</taxon>
        <taxon>Dissoconiaceae</taxon>
        <taxon>Dissoconium</taxon>
    </lineage>
</organism>
<keyword evidence="2" id="KW-0820">tRNA-binding</keyword>
<comment type="similarity">
    <text evidence="5">Belongs to the PTH family.</text>
</comment>
<dbReference type="NCBIfam" id="TIGR00447">
    <property type="entry name" value="pth"/>
    <property type="match status" value="1"/>
</dbReference>
<accession>A0A6J3M9N9</accession>
<protein>
    <recommendedName>
        <fullName evidence="1">peptidyl-tRNA hydrolase</fullName>
        <ecNumber evidence="1">3.1.1.29</ecNumber>
    </recommendedName>
</protein>
<reference evidence="7" key="2">
    <citation type="submission" date="2020-04" db="EMBL/GenBank/DDBJ databases">
        <authorList>
            <consortium name="NCBI Genome Project"/>
        </authorList>
    </citation>
    <scope>NUCLEOTIDE SEQUENCE</scope>
    <source>
        <strain evidence="7">CBS 342.82</strain>
    </source>
</reference>
<dbReference type="Proteomes" id="UP000504637">
    <property type="component" value="Unplaced"/>
</dbReference>
<evidence type="ECO:0000313" key="7">
    <source>
        <dbReference type="RefSeq" id="XP_033461802.1"/>
    </source>
</evidence>
<dbReference type="OrthoDB" id="1711136at2759"/>
<evidence type="ECO:0000313" key="6">
    <source>
        <dbReference type="Proteomes" id="UP000504637"/>
    </source>
</evidence>
<proteinExistence type="inferred from homology"/>
<dbReference type="Gene3D" id="3.40.50.1470">
    <property type="entry name" value="Peptidyl-tRNA hydrolase"/>
    <property type="match status" value="1"/>
</dbReference>
<dbReference type="EC" id="3.1.1.29" evidence="1"/>
<dbReference type="PROSITE" id="PS01196">
    <property type="entry name" value="PEPT_TRNA_HYDROL_2"/>
    <property type="match status" value="1"/>
</dbReference>
<keyword evidence="6" id="KW-1185">Reference proteome</keyword>
<name>A0A6J3M9N9_9PEZI</name>
<reference evidence="7" key="3">
    <citation type="submission" date="2025-08" db="UniProtKB">
        <authorList>
            <consortium name="RefSeq"/>
        </authorList>
    </citation>
    <scope>IDENTIFICATION</scope>
    <source>
        <strain evidence="7">CBS 342.82</strain>
    </source>
</reference>
<evidence type="ECO:0000256" key="1">
    <source>
        <dbReference type="ARBA" id="ARBA00013260"/>
    </source>
</evidence>
<dbReference type="GeneID" id="54358939"/>
<evidence type="ECO:0000256" key="3">
    <source>
        <dbReference type="ARBA" id="ARBA00022801"/>
    </source>
</evidence>